<dbReference type="Proteomes" id="UP001148313">
    <property type="component" value="Unassembled WGS sequence"/>
</dbReference>
<reference evidence="1" key="1">
    <citation type="submission" date="2022-11" db="EMBL/GenBank/DDBJ databases">
        <title>Hoeflea poritis sp. nov., isolated from scleractinian coral Porites lutea.</title>
        <authorList>
            <person name="Zhang G."/>
            <person name="Wei Q."/>
            <person name="Cai L."/>
        </authorList>
    </citation>
    <scope>NUCLEOTIDE SEQUENCE</scope>
    <source>
        <strain evidence="1">E7-10</strain>
    </source>
</reference>
<dbReference type="EMBL" id="JAPJZH010000045">
    <property type="protein sequence ID" value="MDA4848910.1"/>
    <property type="molecule type" value="Genomic_DNA"/>
</dbReference>
<name>A0ABT4VXK4_9HYPH</name>
<keyword evidence="2" id="KW-1185">Reference proteome</keyword>
<organism evidence="1 2">
    <name type="scientific">Hoeflea poritis</name>
    <dbReference type="NCBI Taxonomy" id="2993659"/>
    <lineage>
        <taxon>Bacteria</taxon>
        <taxon>Pseudomonadati</taxon>
        <taxon>Pseudomonadota</taxon>
        <taxon>Alphaproteobacteria</taxon>
        <taxon>Hyphomicrobiales</taxon>
        <taxon>Rhizobiaceae</taxon>
        <taxon>Hoeflea</taxon>
    </lineage>
</organism>
<proteinExistence type="predicted"/>
<comment type="caution">
    <text evidence="1">The sequence shown here is derived from an EMBL/GenBank/DDBJ whole genome shotgun (WGS) entry which is preliminary data.</text>
</comment>
<evidence type="ECO:0000313" key="1">
    <source>
        <dbReference type="EMBL" id="MDA4848910.1"/>
    </source>
</evidence>
<gene>
    <name evidence="1" type="ORF">OOZ53_26430</name>
</gene>
<sequence>MDAVSGRVGAILDKRMAPRFCSTRGLGKNVYYSIIIKVRKPHHHRRAECAADMSLHCAAIDTLKARSGAEMEFAMPGEEIKVDNVRCAVTIQVQHCITAAAHTDATESTCIDAVLVDRIHIFAAITSEISNTSLNFSGATIDFGNVQLADQIPIVISNIHIVTIRSASLHTSPDTAFAAIRAVTVDTAICLVAGYPIKRLNAPR</sequence>
<protein>
    <submittedName>
        <fullName evidence="1">Uncharacterized protein</fullName>
    </submittedName>
</protein>
<accession>A0ABT4VXK4</accession>
<evidence type="ECO:0000313" key="2">
    <source>
        <dbReference type="Proteomes" id="UP001148313"/>
    </source>
</evidence>
<dbReference type="RefSeq" id="WP_271092792.1">
    <property type="nucleotide sequence ID" value="NZ_JAPJZH010000045.1"/>
</dbReference>